<reference evidence="1" key="1">
    <citation type="journal article" date="2014" name="Front. Microbiol.">
        <title>High frequency of phylogenetically diverse reductive dehalogenase-homologous genes in deep subseafloor sedimentary metagenomes.</title>
        <authorList>
            <person name="Kawai M."/>
            <person name="Futagami T."/>
            <person name="Toyoda A."/>
            <person name="Takaki Y."/>
            <person name="Nishi S."/>
            <person name="Hori S."/>
            <person name="Arai W."/>
            <person name="Tsubouchi T."/>
            <person name="Morono Y."/>
            <person name="Uchiyama I."/>
            <person name="Ito T."/>
            <person name="Fujiyama A."/>
            <person name="Inagaki F."/>
            <person name="Takami H."/>
        </authorList>
    </citation>
    <scope>NUCLEOTIDE SEQUENCE</scope>
    <source>
        <strain evidence="1">Expedition CK06-06</strain>
    </source>
</reference>
<comment type="caution">
    <text evidence="1">The sequence shown here is derived from an EMBL/GenBank/DDBJ whole genome shotgun (WGS) entry which is preliminary data.</text>
</comment>
<feature type="non-terminal residue" evidence="1">
    <location>
        <position position="1"/>
    </location>
</feature>
<evidence type="ECO:0000313" key="1">
    <source>
        <dbReference type="EMBL" id="GAJ25110.1"/>
    </source>
</evidence>
<proteinExistence type="predicted"/>
<organism evidence="1">
    <name type="scientific">marine sediment metagenome</name>
    <dbReference type="NCBI Taxonomy" id="412755"/>
    <lineage>
        <taxon>unclassified sequences</taxon>
        <taxon>metagenomes</taxon>
        <taxon>ecological metagenomes</taxon>
    </lineage>
</organism>
<dbReference type="AlphaFoldDB" id="X1W3A4"/>
<sequence length="89" mass="9609">QMTPETTVKKLFVYLNGSPGAGKSYTFIGRKNNVNTALVVVIADGATSGNDVAHDIDYNDHDYWTLIATPAGNPTAREAHWGFVSHKSS</sequence>
<accession>X1W3A4</accession>
<gene>
    <name evidence="1" type="ORF">S12H4_56408</name>
</gene>
<protein>
    <submittedName>
        <fullName evidence="1">Uncharacterized protein</fullName>
    </submittedName>
</protein>
<name>X1W3A4_9ZZZZ</name>
<dbReference type="EMBL" id="BARW01036322">
    <property type="protein sequence ID" value="GAJ25110.1"/>
    <property type="molecule type" value="Genomic_DNA"/>
</dbReference>